<accession>A0ABD1FKZ4</accession>
<feature type="chain" id="PRO_5044757533" description="Secreted protein" evidence="1">
    <location>
        <begin position="22"/>
        <end position="80"/>
    </location>
</feature>
<organism evidence="2 3">
    <name type="scientific">Salvia divinorum</name>
    <name type="common">Maria pastora</name>
    <name type="synonym">Diviner's sage</name>
    <dbReference type="NCBI Taxonomy" id="28513"/>
    <lineage>
        <taxon>Eukaryota</taxon>
        <taxon>Viridiplantae</taxon>
        <taxon>Streptophyta</taxon>
        <taxon>Embryophyta</taxon>
        <taxon>Tracheophyta</taxon>
        <taxon>Spermatophyta</taxon>
        <taxon>Magnoliopsida</taxon>
        <taxon>eudicotyledons</taxon>
        <taxon>Gunneridae</taxon>
        <taxon>Pentapetalae</taxon>
        <taxon>asterids</taxon>
        <taxon>lamiids</taxon>
        <taxon>Lamiales</taxon>
        <taxon>Lamiaceae</taxon>
        <taxon>Nepetoideae</taxon>
        <taxon>Mentheae</taxon>
        <taxon>Salviinae</taxon>
        <taxon>Salvia</taxon>
        <taxon>Salvia subgen. Calosphace</taxon>
    </lineage>
</organism>
<evidence type="ECO:0000313" key="2">
    <source>
        <dbReference type="EMBL" id="KAL1531818.1"/>
    </source>
</evidence>
<keyword evidence="3" id="KW-1185">Reference proteome</keyword>
<sequence>MSASFDLVVVVSGAVLKLCLSSISARFMRKALCCSVQRSDLSFFPTVSMRLRPKRTCTGVVCFGGFHINRLINLLMRNLN</sequence>
<dbReference type="EMBL" id="JBEAFC010000014">
    <property type="protein sequence ID" value="KAL1531818.1"/>
    <property type="molecule type" value="Genomic_DNA"/>
</dbReference>
<evidence type="ECO:0008006" key="4">
    <source>
        <dbReference type="Google" id="ProtNLM"/>
    </source>
</evidence>
<evidence type="ECO:0000313" key="3">
    <source>
        <dbReference type="Proteomes" id="UP001567538"/>
    </source>
</evidence>
<evidence type="ECO:0000256" key="1">
    <source>
        <dbReference type="SAM" id="SignalP"/>
    </source>
</evidence>
<gene>
    <name evidence="2" type="ORF">AAHA92_31912</name>
</gene>
<dbReference type="Proteomes" id="UP001567538">
    <property type="component" value="Unassembled WGS sequence"/>
</dbReference>
<proteinExistence type="predicted"/>
<protein>
    <recommendedName>
        <fullName evidence="4">Secreted protein</fullName>
    </recommendedName>
</protein>
<keyword evidence="1" id="KW-0732">Signal</keyword>
<feature type="signal peptide" evidence="1">
    <location>
        <begin position="1"/>
        <end position="21"/>
    </location>
</feature>
<reference evidence="2 3" key="1">
    <citation type="submission" date="2024-06" db="EMBL/GenBank/DDBJ databases">
        <title>A chromosome level genome sequence of Diviner's sage (Salvia divinorum).</title>
        <authorList>
            <person name="Ford S.A."/>
            <person name="Ro D.-K."/>
            <person name="Ness R.W."/>
            <person name="Phillips M.A."/>
        </authorList>
    </citation>
    <scope>NUCLEOTIDE SEQUENCE [LARGE SCALE GENOMIC DNA]</scope>
    <source>
        <strain evidence="2">SAF-2024a</strain>
        <tissue evidence="2">Leaf</tissue>
    </source>
</reference>
<comment type="caution">
    <text evidence="2">The sequence shown here is derived from an EMBL/GenBank/DDBJ whole genome shotgun (WGS) entry which is preliminary data.</text>
</comment>
<dbReference type="AlphaFoldDB" id="A0ABD1FKZ4"/>
<name>A0ABD1FKZ4_SALDI</name>